<gene>
    <name evidence="3" type="ORF">SAMN05421852_104215</name>
</gene>
<dbReference type="AlphaFoldDB" id="A0A1I3NNX3"/>
<evidence type="ECO:0000256" key="2">
    <source>
        <dbReference type="SAM" id="SignalP"/>
    </source>
</evidence>
<evidence type="ECO:0008006" key="5">
    <source>
        <dbReference type="Google" id="ProtNLM"/>
    </source>
</evidence>
<evidence type="ECO:0000256" key="1">
    <source>
        <dbReference type="SAM" id="MobiDB-lite"/>
    </source>
</evidence>
<feature type="signal peptide" evidence="2">
    <location>
        <begin position="1"/>
        <end position="30"/>
    </location>
</feature>
<name>A0A1I3NNX3_9BACL</name>
<organism evidence="3 4">
    <name type="scientific">Thermoflavimicrobium dichotomicum</name>
    <dbReference type="NCBI Taxonomy" id="46223"/>
    <lineage>
        <taxon>Bacteria</taxon>
        <taxon>Bacillati</taxon>
        <taxon>Bacillota</taxon>
        <taxon>Bacilli</taxon>
        <taxon>Bacillales</taxon>
        <taxon>Thermoactinomycetaceae</taxon>
        <taxon>Thermoflavimicrobium</taxon>
    </lineage>
</organism>
<dbReference type="OrthoDB" id="2991525at2"/>
<accession>A0A1I3NNX3</accession>
<feature type="compositionally biased region" description="Low complexity" evidence="1">
    <location>
        <begin position="38"/>
        <end position="63"/>
    </location>
</feature>
<reference evidence="3 4" key="1">
    <citation type="submission" date="2016-10" db="EMBL/GenBank/DDBJ databases">
        <authorList>
            <person name="de Groot N.N."/>
        </authorList>
    </citation>
    <scope>NUCLEOTIDE SEQUENCE [LARGE SCALE GENOMIC DNA]</scope>
    <source>
        <strain evidence="3 4">DSM 44778</strain>
    </source>
</reference>
<evidence type="ECO:0000313" key="4">
    <source>
        <dbReference type="Proteomes" id="UP000199545"/>
    </source>
</evidence>
<dbReference type="Proteomes" id="UP000199545">
    <property type="component" value="Unassembled WGS sequence"/>
</dbReference>
<keyword evidence="4" id="KW-1185">Reference proteome</keyword>
<proteinExistence type="predicted"/>
<sequence>MNFLQLGKKLFVVSLVSVLLTGCSTLLNLASDNKDSKNTSSKTESSAQKANADSGDSNNNNSESEGKKANETYEEIAYQPINWLMGAPKRQPHGGVWIYTKEKHPGSLENSSLDFNKNDYLLVQISDKKYFGYDMDVTALQIIKPDLIRIVVRLEKDSSSTSSEPLAPRRYLEIKKGAIDPDKMKFIVETEQGEKLSID</sequence>
<evidence type="ECO:0000313" key="3">
    <source>
        <dbReference type="EMBL" id="SFJ10862.1"/>
    </source>
</evidence>
<keyword evidence="2" id="KW-0732">Signal</keyword>
<feature type="region of interest" description="Disordered" evidence="1">
    <location>
        <begin position="31"/>
        <end position="70"/>
    </location>
</feature>
<feature type="chain" id="PRO_5011687443" description="PrcB C-terminal" evidence="2">
    <location>
        <begin position="31"/>
        <end position="199"/>
    </location>
</feature>
<dbReference type="EMBL" id="FORR01000004">
    <property type="protein sequence ID" value="SFJ10862.1"/>
    <property type="molecule type" value="Genomic_DNA"/>
</dbReference>
<dbReference type="RefSeq" id="WP_093228997.1">
    <property type="nucleotide sequence ID" value="NZ_FORR01000004.1"/>
</dbReference>
<protein>
    <recommendedName>
        <fullName evidence="5">PrcB C-terminal</fullName>
    </recommendedName>
</protein>